<dbReference type="RefSeq" id="WP_103224539.1">
    <property type="nucleotide sequence ID" value="NZ_PPCN01000011.1"/>
</dbReference>
<evidence type="ECO:0000313" key="3">
    <source>
        <dbReference type="Proteomes" id="UP000236959"/>
    </source>
</evidence>
<name>A0A2S3UMH3_9HYPH</name>
<dbReference type="OrthoDB" id="9770470at2"/>
<dbReference type="EMBL" id="PPCN01000011">
    <property type="protein sequence ID" value="POF28895.1"/>
    <property type="molecule type" value="Genomic_DNA"/>
</dbReference>
<accession>A0A2S3UMH3</accession>
<reference evidence="2 3" key="1">
    <citation type="submission" date="2018-01" db="EMBL/GenBank/DDBJ databases">
        <title>Genomic Encyclopedia of Archaeal and Bacterial Type Strains, Phase II (KMG-II): from individual species to whole genera.</title>
        <authorList>
            <person name="Goeker M."/>
        </authorList>
    </citation>
    <scope>NUCLEOTIDE SEQUENCE [LARGE SCALE GENOMIC DNA]</scope>
    <source>
        <strain evidence="2 3">DSM 17023</strain>
    </source>
</reference>
<keyword evidence="3" id="KW-1185">Reference proteome</keyword>
<dbReference type="InterPro" id="IPR001031">
    <property type="entry name" value="Thioesterase"/>
</dbReference>
<dbReference type="InterPro" id="IPR029058">
    <property type="entry name" value="AB_hydrolase_fold"/>
</dbReference>
<gene>
    <name evidence="2" type="ORF">CLV41_111146</name>
</gene>
<evidence type="ECO:0000313" key="2">
    <source>
        <dbReference type="EMBL" id="POF28895.1"/>
    </source>
</evidence>
<dbReference type="AlphaFoldDB" id="A0A2S3UMH3"/>
<dbReference type="SUPFAM" id="SSF53474">
    <property type="entry name" value="alpha/beta-Hydrolases"/>
    <property type="match status" value="1"/>
</dbReference>
<feature type="domain" description="Thioesterase" evidence="1">
    <location>
        <begin position="97"/>
        <end position="197"/>
    </location>
</feature>
<protein>
    <submittedName>
        <fullName evidence="2">Thioesterase domain-containing protein</fullName>
    </submittedName>
</protein>
<evidence type="ECO:0000259" key="1">
    <source>
        <dbReference type="Pfam" id="PF00975"/>
    </source>
</evidence>
<dbReference type="Proteomes" id="UP000236959">
    <property type="component" value="Unassembled WGS sequence"/>
</dbReference>
<dbReference type="Gene3D" id="3.40.50.1820">
    <property type="entry name" value="alpha/beta hydrolase"/>
    <property type="match status" value="1"/>
</dbReference>
<sequence>MSLDIEQSMLEEASRILHREIDRDENLHEHLNINKLLAFIQGVHGRLGIELNVNSVYLYKSVGELAEAVCRGVHNDVPKLLKLSDGGTQPPMIIFAGGVSCFLEIKSLLQGITHEGAIYGMNLTDFDFPNVRPATVSDEIDACLAELERQGIDGPVCVLGYSLGGIFALELARKLRASGREIRLLGLIDTPQSEHVWPLPVWIGYVLHRLRRRLRKVKAGLRASRTSPVSVSQKTEIQPRRMLLHRLRPLIFRFCSPKSDIYPELAPEWVGGYTPDYQRVGTQLLRMKGLYRPTVYDGRLVYYRAKGGDPTECDQRLIWQPFLPNAEWVDVRGNHLSVIVGKNGVALGQDISRRLERANRTALTAPAAASAPFAAGVAHFGKRVARR</sequence>
<proteinExistence type="predicted"/>
<comment type="caution">
    <text evidence="2">The sequence shown here is derived from an EMBL/GenBank/DDBJ whole genome shotgun (WGS) entry which is preliminary data.</text>
</comment>
<organism evidence="2 3">
    <name type="scientific">Roseibium marinum</name>
    <dbReference type="NCBI Taxonomy" id="281252"/>
    <lineage>
        <taxon>Bacteria</taxon>
        <taxon>Pseudomonadati</taxon>
        <taxon>Pseudomonadota</taxon>
        <taxon>Alphaproteobacteria</taxon>
        <taxon>Hyphomicrobiales</taxon>
        <taxon>Stappiaceae</taxon>
        <taxon>Roseibium</taxon>
    </lineage>
</organism>
<dbReference type="Pfam" id="PF00975">
    <property type="entry name" value="Thioesterase"/>
    <property type="match status" value="1"/>
</dbReference>